<proteinExistence type="predicted"/>
<gene>
    <name evidence="2" type="ORF">BBRV_LOCUS82873</name>
</gene>
<feature type="region of interest" description="Disordered" evidence="1">
    <location>
        <begin position="469"/>
        <end position="488"/>
    </location>
</feature>
<sequence length="594" mass="70692">MDKIQLNFEPYDLVQLAYIKIAQTLWTSYEIRTYLKNSFNRNDKSLPSFNPHLCRVVATNGKTLPLTRDEKRELLIYIFKISPLLKPLYQVFYEVPRRGAALIDFIKWMPIGDLDIGETIRSSYFAGMLEVDKYTWIVLSVYGLVDCMIDFVRKTDIKPLTEDNYIQPYSSPLPIIWAYYFDENNKKAFPKWTQVYMGVDFEEEQSEKFLARLCYDNLSALKYFWNCSEVRVKRYLLKDTNETDGVPLNAQTATFLWSQWYNFHRKPNFSKILWNEKIFDLFMQWPYHELLLDSLAKSWYRFNLEDQMRLWAHVRSHVKRDFKKSPHNKKYNSIFAAVWKDLHWHLKDDYINLMIFFHLSPSILALIINDRELRENRDEMIAYVNKIYRRIYNVNERKNVDKKGMYDIMPYAEKFCQEVLIYDTDDKEKFIDNVRDTAPIIEDLERRALFYDDITPEVEVQTNFQIVDERKSQSASERKPLRRTRAVQDQNEDVDAILPAPIETPLKTFRDSEKQKLLASLGFVGSGRGRRPFNELPTETYGSRRRYTRKTNYSARVEAGLGLDSAACVIQKFEEETPDERKCCFSDLYSTLMR</sequence>
<evidence type="ECO:0000313" key="2">
    <source>
        <dbReference type="EMBL" id="CAD1565017.1"/>
    </source>
</evidence>
<reference evidence="2" key="1">
    <citation type="submission" date="2020-07" db="EMBL/GenBank/DDBJ databases">
        <authorList>
            <person name="Ferguson B K."/>
        </authorList>
    </citation>
    <scope>NUCLEOTIDE SEQUENCE</scope>
    <source>
        <strain evidence="2">L06</strain>
    </source>
</reference>
<dbReference type="AlphaFoldDB" id="A0A6V7KRD3"/>
<organism evidence="2">
    <name type="scientific">Bracon brevicornis</name>
    <dbReference type="NCBI Taxonomy" id="1563983"/>
    <lineage>
        <taxon>Eukaryota</taxon>
        <taxon>Metazoa</taxon>
        <taxon>Ecdysozoa</taxon>
        <taxon>Arthropoda</taxon>
        <taxon>Hexapoda</taxon>
        <taxon>Insecta</taxon>
        <taxon>Pterygota</taxon>
        <taxon>Neoptera</taxon>
        <taxon>Endopterygota</taxon>
        <taxon>Hymenoptera</taxon>
        <taxon>Apocrita</taxon>
        <taxon>Ichneumonoidea</taxon>
        <taxon>Braconidae</taxon>
        <taxon>Braconinae</taxon>
        <taxon>Bracon</taxon>
    </lineage>
</organism>
<accession>A0A6V7KRD3</accession>
<feature type="compositionally biased region" description="Basic and acidic residues" evidence="1">
    <location>
        <begin position="469"/>
        <end position="479"/>
    </location>
</feature>
<protein>
    <submittedName>
        <fullName evidence="2">Uncharacterized protein</fullName>
    </submittedName>
</protein>
<dbReference type="EMBL" id="CADCXW020000158">
    <property type="protein sequence ID" value="CAD1565017.1"/>
    <property type="molecule type" value="Genomic_DNA"/>
</dbReference>
<evidence type="ECO:0000256" key="1">
    <source>
        <dbReference type="SAM" id="MobiDB-lite"/>
    </source>
</evidence>
<name>A0A6V7KRD3_9HYME</name>